<sequence length="209" mass="22928">MLMNYDTIIFDIDGTLWNACPASAKGWNLGLASLGIDARVTAQQIEGVAGHPYATCVEMLLPGLQEQYPDLLDTLNNREIEVVKTDGGTLYEGVTEGIKILANSYKVFLVSNCQDWYMKIFLEFSGLEPFLTSFDCHGMSGLPKDQMLSRIQRTYCLHTPVYVGDTEGDESAARVAGMDFIHVSYGFGSAASAVKHVDSFSALLDYLEG</sequence>
<evidence type="ECO:0000256" key="3">
    <source>
        <dbReference type="ARBA" id="ARBA00006171"/>
    </source>
</evidence>
<dbReference type="SUPFAM" id="SSF56784">
    <property type="entry name" value="HAD-like"/>
    <property type="match status" value="1"/>
</dbReference>
<comment type="similarity">
    <text evidence="3">Belongs to the HAD-like hydrolase superfamily. CbbY/CbbZ/Gph/YieH family.</text>
</comment>
<dbReference type="InterPro" id="IPR050155">
    <property type="entry name" value="HAD-like_hydrolase_sf"/>
</dbReference>
<dbReference type="PANTHER" id="PTHR43434">
    <property type="entry name" value="PHOSPHOGLYCOLATE PHOSPHATASE"/>
    <property type="match status" value="1"/>
</dbReference>
<accession>H9ULB1</accession>
<dbReference type="InterPro" id="IPR036412">
    <property type="entry name" value="HAD-like_sf"/>
</dbReference>
<dbReference type="SFLD" id="SFLDS00003">
    <property type="entry name" value="Haloacid_Dehalogenase"/>
    <property type="match status" value="1"/>
</dbReference>
<evidence type="ECO:0000256" key="1">
    <source>
        <dbReference type="ARBA" id="ARBA00000830"/>
    </source>
</evidence>
<dbReference type="OrthoDB" id="9792518at2"/>
<dbReference type="InterPro" id="IPR023214">
    <property type="entry name" value="HAD_sf"/>
</dbReference>
<name>H9ULB1_SPIAZ</name>
<dbReference type="KEGG" id="sfc:Spiaf_2268"/>
<dbReference type="eggNOG" id="COG0546">
    <property type="taxonomic scope" value="Bacteria"/>
</dbReference>
<dbReference type="Gene3D" id="3.40.50.1000">
    <property type="entry name" value="HAD superfamily/HAD-like"/>
    <property type="match status" value="1"/>
</dbReference>
<dbReference type="EMBL" id="CP003282">
    <property type="protein sequence ID" value="AFG38304.1"/>
    <property type="molecule type" value="Genomic_DNA"/>
</dbReference>
<dbReference type="AlphaFoldDB" id="H9ULB1"/>
<proteinExistence type="inferred from homology"/>
<dbReference type="GO" id="GO:0006281">
    <property type="term" value="P:DNA repair"/>
    <property type="evidence" value="ECO:0007669"/>
    <property type="project" value="TreeGrafter"/>
</dbReference>
<evidence type="ECO:0000256" key="2">
    <source>
        <dbReference type="ARBA" id="ARBA00004818"/>
    </source>
</evidence>
<dbReference type="Pfam" id="PF13419">
    <property type="entry name" value="HAD_2"/>
    <property type="match status" value="1"/>
</dbReference>
<dbReference type="SFLD" id="SFLDG01129">
    <property type="entry name" value="C1.5:_HAD__Beta-PGM__Phosphata"/>
    <property type="match status" value="1"/>
</dbReference>
<dbReference type="CDD" id="cd01427">
    <property type="entry name" value="HAD_like"/>
    <property type="match status" value="1"/>
</dbReference>
<dbReference type="InterPro" id="IPR023198">
    <property type="entry name" value="PGP-like_dom2"/>
</dbReference>
<dbReference type="InterPro" id="IPR041492">
    <property type="entry name" value="HAD_2"/>
</dbReference>
<dbReference type="HOGENOM" id="CLU_045011_19_4_12"/>
<gene>
    <name evidence="5" type="ordered locus">Spiaf_2268</name>
</gene>
<dbReference type="STRING" id="889378.Spiaf_2268"/>
<dbReference type="GO" id="GO:0008967">
    <property type="term" value="F:phosphoglycolate phosphatase activity"/>
    <property type="evidence" value="ECO:0007669"/>
    <property type="project" value="UniProtKB-EC"/>
</dbReference>
<comment type="pathway">
    <text evidence="2">Organic acid metabolism; glycolate biosynthesis; glycolate from 2-phosphoglycolate: step 1/1.</text>
</comment>
<dbReference type="EC" id="3.1.3.18" evidence="4"/>
<evidence type="ECO:0000313" key="5">
    <source>
        <dbReference type="EMBL" id="AFG38304.1"/>
    </source>
</evidence>
<dbReference type="Proteomes" id="UP000007383">
    <property type="component" value="Chromosome"/>
</dbReference>
<evidence type="ECO:0000256" key="4">
    <source>
        <dbReference type="ARBA" id="ARBA00013078"/>
    </source>
</evidence>
<reference evidence="6" key="1">
    <citation type="journal article" date="2013" name="Stand. Genomic Sci.">
        <title>Complete genome sequence of the halophilic bacterium Spirochaeta africana type strain (Z-7692(T)) from the alkaline Lake Magadi in the East African Rift.</title>
        <authorList>
            <person name="Liolos K."/>
            <person name="Abt B."/>
            <person name="Scheuner C."/>
            <person name="Teshima H."/>
            <person name="Held B."/>
            <person name="Lapidus A."/>
            <person name="Nolan M."/>
            <person name="Lucas S."/>
            <person name="Deshpande S."/>
            <person name="Cheng J.F."/>
            <person name="Tapia R."/>
            <person name="Goodwin L.A."/>
            <person name="Pitluck S."/>
            <person name="Pagani I."/>
            <person name="Ivanova N."/>
            <person name="Mavromatis K."/>
            <person name="Mikhailova N."/>
            <person name="Huntemann M."/>
            <person name="Pati A."/>
            <person name="Chen A."/>
            <person name="Palaniappan K."/>
            <person name="Land M."/>
            <person name="Rohde M."/>
            <person name="Tindall B.J."/>
            <person name="Detter J.C."/>
            <person name="Goker M."/>
            <person name="Bristow J."/>
            <person name="Eisen J.A."/>
            <person name="Markowitz V."/>
            <person name="Hugenholtz P."/>
            <person name="Woyke T."/>
            <person name="Klenk H.P."/>
            <person name="Kyrpides N.C."/>
        </authorList>
    </citation>
    <scope>NUCLEOTIDE SEQUENCE</scope>
    <source>
        <strain evidence="6">ATCC 700263 / DSM 8902 / Z-7692</strain>
    </source>
</reference>
<comment type="catalytic activity">
    <reaction evidence="1">
        <text>2-phosphoglycolate + H2O = glycolate + phosphate</text>
        <dbReference type="Rhea" id="RHEA:14369"/>
        <dbReference type="ChEBI" id="CHEBI:15377"/>
        <dbReference type="ChEBI" id="CHEBI:29805"/>
        <dbReference type="ChEBI" id="CHEBI:43474"/>
        <dbReference type="ChEBI" id="CHEBI:58033"/>
        <dbReference type="EC" id="3.1.3.18"/>
    </reaction>
</comment>
<dbReference type="Gene3D" id="1.10.150.240">
    <property type="entry name" value="Putative phosphatase, domain 2"/>
    <property type="match status" value="1"/>
</dbReference>
<keyword evidence="6" id="KW-1185">Reference proteome</keyword>
<organism evidence="5 6">
    <name type="scientific">Spirochaeta africana (strain ATCC 700263 / DSM 8902 / Z-7692)</name>
    <dbReference type="NCBI Taxonomy" id="889378"/>
    <lineage>
        <taxon>Bacteria</taxon>
        <taxon>Pseudomonadati</taxon>
        <taxon>Spirochaetota</taxon>
        <taxon>Spirochaetia</taxon>
        <taxon>Spirochaetales</taxon>
        <taxon>Spirochaetaceae</taxon>
        <taxon>Spirochaeta</taxon>
    </lineage>
</organism>
<dbReference type="PATRIC" id="fig|889378.3.peg.2244"/>
<dbReference type="PANTHER" id="PTHR43434:SF1">
    <property type="entry name" value="PHOSPHOGLYCOLATE PHOSPHATASE"/>
    <property type="match status" value="1"/>
</dbReference>
<protein>
    <recommendedName>
        <fullName evidence="4">phosphoglycolate phosphatase</fullName>
        <ecNumber evidence="4">3.1.3.18</ecNumber>
    </recommendedName>
</protein>
<evidence type="ECO:0000313" key="6">
    <source>
        <dbReference type="Proteomes" id="UP000007383"/>
    </source>
</evidence>